<name>A0A445LSJ1_GLYSO</name>
<organism evidence="1 2">
    <name type="scientific">Glycine soja</name>
    <name type="common">Wild soybean</name>
    <dbReference type="NCBI Taxonomy" id="3848"/>
    <lineage>
        <taxon>Eukaryota</taxon>
        <taxon>Viridiplantae</taxon>
        <taxon>Streptophyta</taxon>
        <taxon>Embryophyta</taxon>
        <taxon>Tracheophyta</taxon>
        <taxon>Spermatophyta</taxon>
        <taxon>Magnoliopsida</taxon>
        <taxon>eudicotyledons</taxon>
        <taxon>Gunneridae</taxon>
        <taxon>Pentapetalae</taxon>
        <taxon>rosids</taxon>
        <taxon>fabids</taxon>
        <taxon>Fabales</taxon>
        <taxon>Fabaceae</taxon>
        <taxon>Papilionoideae</taxon>
        <taxon>50 kb inversion clade</taxon>
        <taxon>NPAAA clade</taxon>
        <taxon>indigoferoid/millettioid clade</taxon>
        <taxon>Phaseoleae</taxon>
        <taxon>Glycine</taxon>
        <taxon>Glycine subgen. Soja</taxon>
    </lineage>
</organism>
<comment type="caution">
    <text evidence="1">The sequence shown here is derived from an EMBL/GenBank/DDBJ whole genome shotgun (WGS) entry which is preliminary data.</text>
</comment>
<reference evidence="1 2" key="1">
    <citation type="submission" date="2018-09" db="EMBL/GenBank/DDBJ databases">
        <title>A high-quality reference genome of wild soybean provides a powerful tool to mine soybean genomes.</title>
        <authorList>
            <person name="Xie M."/>
            <person name="Chung C.Y.L."/>
            <person name="Li M.-W."/>
            <person name="Wong F.-L."/>
            <person name="Chan T.-F."/>
            <person name="Lam H.-M."/>
        </authorList>
    </citation>
    <scope>NUCLEOTIDE SEQUENCE [LARGE SCALE GENOMIC DNA]</scope>
    <source>
        <strain evidence="2">cv. W05</strain>
        <tissue evidence="1">Hypocotyl of etiolated seedlings</tissue>
    </source>
</reference>
<keyword evidence="2" id="KW-1185">Reference proteome</keyword>
<dbReference type="AlphaFoldDB" id="A0A445LSJ1"/>
<sequence>MARIIVSTTVKEVVISFVHFSACLMMMNSHFQARLSSTSCCITAYEFSTRFSCQDTTAVPADETMKKTKIIEDNRISV</sequence>
<gene>
    <name evidence="1" type="ORF">D0Y65_004788</name>
</gene>
<dbReference type="Proteomes" id="UP000289340">
    <property type="component" value="Chromosome 2"/>
</dbReference>
<dbReference type="EMBL" id="QZWG01000002">
    <property type="protein sequence ID" value="RZC26288.1"/>
    <property type="molecule type" value="Genomic_DNA"/>
</dbReference>
<accession>A0A445LSJ1</accession>
<evidence type="ECO:0000313" key="2">
    <source>
        <dbReference type="Proteomes" id="UP000289340"/>
    </source>
</evidence>
<proteinExistence type="predicted"/>
<evidence type="ECO:0000313" key="1">
    <source>
        <dbReference type="EMBL" id="RZC26288.1"/>
    </source>
</evidence>
<protein>
    <submittedName>
        <fullName evidence="1">Uncharacterized protein</fullName>
    </submittedName>
</protein>